<dbReference type="RefSeq" id="WP_092619703.1">
    <property type="nucleotide sequence ID" value="NZ_FMYK01000005.1"/>
</dbReference>
<name>A0A1G6LGE4_9GAMM</name>
<protein>
    <recommendedName>
        <fullName evidence="4">Lipocalin-like domain-containing protein</fullName>
    </recommendedName>
</protein>
<reference evidence="3" key="1">
    <citation type="submission" date="2016-09" db="EMBL/GenBank/DDBJ databases">
        <authorList>
            <person name="Varghese N."/>
            <person name="Submissions S."/>
        </authorList>
    </citation>
    <scope>NUCLEOTIDE SEQUENCE [LARGE SCALE GENOMIC DNA]</scope>
    <source>
        <strain evidence="3">ANC 3699</strain>
    </source>
</reference>
<evidence type="ECO:0000313" key="3">
    <source>
        <dbReference type="Proteomes" id="UP000242317"/>
    </source>
</evidence>
<dbReference type="EMBL" id="FMYK01000005">
    <property type="protein sequence ID" value="SDC41646.1"/>
    <property type="molecule type" value="Genomic_DNA"/>
</dbReference>
<evidence type="ECO:0000256" key="1">
    <source>
        <dbReference type="SAM" id="SignalP"/>
    </source>
</evidence>
<accession>A0A1G6LGE4</accession>
<proteinExistence type="predicted"/>
<gene>
    <name evidence="2" type="ORF">SAMN05421749_10538</name>
</gene>
<dbReference type="AlphaFoldDB" id="A0A1G6LGE4"/>
<keyword evidence="3" id="KW-1185">Reference proteome</keyword>
<sequence>MKFKQKAVFSLACSALLTVASTSVFAGAADGFWAYNKVDDGIANVTELRNGKITMYAFDCEDASNEPVDQEEYDYTVNGKNVEIREDGEVTQTLTIHTLSATDLILEQSLPEGKSAQLKYKRVEKLAPVCS</sequence>
<evidence type="ECO:0008006" key="4">
    <source>
        <dbReference type="Google" id="ProtNLM"/>
    </source>
</evidence>
<organism evidence="2 3">
    <name type="scientific">Acinetobacter marinus</name>
    <dbReference type="NCBI Taxonomy" id="281375"/>
    <lineage>
        <taxon>Bacteria</taxon>
        <taxon>Pseudomonadati</taxon>
        <taxon>Pseudomonadota</taxon>
        <taxon>Gammaproteobacteria</taxon>
        <taxon>Moraxellales</taxon>
        <taxon>Moraxellaceae</taxon>
        <taxon>Acinetobacter</taxon>
    </lineage>
</organism>
<keyword evidence="1" id="KW-0732">Signal</keyword>
<dbReference type="Proteomes" id="UP000242317">
    <property type="component" value="Unassembled WGS sequence"/>
</dbReference>
<feature type="chain" id="PRO_5017469991" description="Lipocalin-like domain-containing protein" evidence="1">
    <location>
        <begin position="29"/>
        <end position="131"/>
    </location>
</feature>
<feature type="signal peptide" evidence="1">
    <location>
        <begin position="1"/>
        <end position="28"/>
    </location>
</feature>
<evidence type="ECO:0000313" key="2">
    <source>
        <dbReference type="EMBL" id="SDC41646.1"/>
    </source>
</evidence>